<dbReference type="Proteomes" id="UP000886689">
    <property type="component" value="Unassembled WGS sequence"/>
</dbReference>
<organism evidence="5 6">
    <name type="scientific">Candidatus Proximibacter danicus</name>
    <dbReference type="NCBI Taxonomy" id="2954365"/>
    <lineage>
        <taxon>Bacteria</taxon>
        <taxon>Pseudomonadati</taxon>
        <taxon>Pseudomonadota</taxon>
        <taxon>Betaproteobacteria</taxon>
        <taxon>Candidatus Proximibacter</taxon>
    </lineage>
</organism>
<dbReference type="Pfam" id="PF03975">
    <property type="entry name" value="CheD"/>
    <property type="match status" value="1"/>
</dbReference>
<dbReference type="HAMAP" id="MF_01440">
    <property type="entry name" value="CheD"/>
    <property type="match status" value="1"/>
</dbReference>
<sequence>MNSPSEPVDRSGTRYSRPAPDDGYVEGFATNLYHDRSFDSPAAKILPGEYFVTQKEMVLVTVLGSCVAACIRDTESGIGGMNHFMLPDEGGKDVASNSARYGTYAMEVLINHLLKNGARRNRLEAKVFGGGAVLESLTSSNVGARNAEFVLNFLQMEKIPVMAKDLLDSYPRKIYYFPNSGRVLVRKLHRVHNDTLFSREKEYRSRLSRSEVAGDIELFT</sequence>
<dbReference type="SUPFAM" id="SSF64438">
    <property type="entry name" value="CNF1/YfiH-like putative cysteine hydrolases"/>
    <property type="match status" value="1"/>
</dbReference>
<dbReference type="Gene3D" id="3.30.1330.200">
    <property type="match status" value="1"/>
</dbReference>
<dbReference type="AlphaFoldDB" id="A0A9D7JYG5"/>
<reference evidence="5" key="1">
    <citation type="submission" date="2020-10" db="EMBL/GenBank/DDBJ databases">
        <title>Connecting structure to function with the recovery of over 1000 high-quality activated sludge metagenome-assembled genomes encoding full-length rRNA genes using long-read sequencing.</title>
        <authorList>
            <person name="Singleton C.M."/>
            <person name="Petriglieri F."/>
            <person name="Kristensen J.M."/>
            <person name="Kirkegaard R.H."/>
            <person name="Michaelsen T.Y."/>
            <person name="Andersen M.H."/>
            <person name="Karst S.M."/>
            <person name="Dueholm M.S."/>
            <person name="Nielsen P.H."/>
            <person name="Albertsen M."/>
        </authorList>
    </citation>
    <scope>NUCLEOTIDE SEQUENCE</scope>
    <source>
        <strain evidence="5">Hirt_18-Q3-R61-65_BATAC.395</strain>
    </source>
</reference>
<dbReference type="EC" id="3.5.1.44" evidence="3"/>
<evidence type="ECO:0000313" key="6">
    <source>
        <dbReference type="Proteomes" id="UP000886689"/>
    </source>
</evidence>
<proteinExistence type="inferred from homology"/>
<protein>
    <recommendedName>
        <fullName evidence="3">Probable chemoreceptor glutamine deamidase CheD</fullName>
        <ecNumber evidence="3">3.5.1.44</ecNumber>
    </recommendedName>
</protein>
<dbReference type="InterPro" id="IPR038592">
    <property type="entry name" value="CheD-like_sf"/>
</dbReference>
<dbReference type="InterPro" id="IPR005659">
    <property type="entry name" value="Chemorcpt_Glu_NH3ase_CheD"/>
</dbReference>
<gene>
    <name evidence="3 5" type="primary">cheD</name>
    <name evidence="5" type="ORF">IPL58_02495</name>
</gene>
<accession>A0A9D7JYG5</accession>
<evidence type="ECO:0000313" key="5">
    <source>
        <dbReference type="EMBL" id="MBK8523075.1"/>
    </source>
</evidence>
<dbReference type="InterPro" id="IPR011324">
    <property type="entry name" value="Cytotoxic_necrot_fac-like_cat"/>
</dbReference>
<evidence type="ECO:0000256" key="1">
    <source>
        <dbReference type="ARBA" id="ARBA00022500"/>
    </source>
</evidence>
<comment type="caution">
    <text evidence="5">The sequence shown here is derived from an EMBL/GenBank/DDBJ whole genome shotgun (WGS) entry which is preliminary data.</text>
</comment>
<keyword evidence="2 3" id="KW-0378">Hydrolase</keyword>
<feature type="region of interest" description="Disordered" evidence="4">
    <location>
        <begin position="1"/>
        <end position="22"/>
    </location>
</feature>
<keyword evidence="1 3" id="KW-0145">Chemotaxis</keyword>
<dbReference type="PANTHER" id="PTHR35147">
    <property type="entry name" value="CHEMORECEPTOR GLUTAMINE DEAMIDASE CHED-RELATED"/>
    <property type="match status" value="1"/>
</dbReference>
<dbReference type="GO" id="GO:0006935">
    <property type="term" value="P:chemotaxis"/>
    <property type="evidence" value="ECO:0007669"/>
    <property type="project" value="UniProtKB-UniRule"/>
</dbReference>
<comment type="catalytic activity">
    <reaction evidence="3">
        <text>L-glutaminyl-[protein] + H2O = L-glutamyl-[protein] + NH4(+)</text>
        <dbReference type="Rhea" id="RHEA:16441"/>
        <dbReference type="Rhea" id="RHEA-COMP:10207"/>
        <dbReference type="Rhea" id="RHEA-COMP:10208"/>
        <dbReference type="ChEBI" id="CHEBI:15377"/>
        <dbReference type="ChEBI" id="CHEBI:28938"/>
        <dbReference type="ChEBI" id="CHEBI:29973"/>
        <dbReference type="ChEBI" id="CHEBI:30011"/>
        <dbReference type="EC" id="3.5.1.44"/>
    </reaction>
</comment>
<evidence type="ECO:0000256" key="3">
    <source>
        <dbReference type="HAMAP-Rule" id="MF_01440"/>
    </source>
</evidence>
<dbReference type="NCBIfam" id="NF010013">
    <property type="entry name" value="PRK13487.1"/>
    <property type="match status" value="1"/>
</dbReference>
<dbReference type="PANTHER" id="PTHR35147:SF2">
    <property type="entry name" value="CHEMORECEPTOR GLUTAMINE DEAMIDASE CHED-RELATED"/>
    <property type="match status" value="1"/>
</dbReference>
<dbReference type="CDD" id="cd16352">
    <property type="entry name" value="CheD"/>
    <property type="match status" value="1"/>
</dbReference>
<dbReference type="EMBL" id="JADJUC010000002">
    <property type="protein sequence ID" value="MBK8523075.1"/>
    <property type="molecule type" value="Genomic_DNA"/>
</dbReference>
<evidence type="ECO:0000256" key="2">
    <source>
        <dbReference type="ARBA" id="ARBA00022801"/>
    </source>
</evidence>
<comment type="function">
    <text evidence="3">Probably deamidates glutamine residues to glutamate on methyl-accepting chemotaxis receptors (MCPs), playing an important role in chemotaxis.</text>
</comment>
<dbReference type="GO" id="GO:0050568">
    <property type="term" value="F:protein-glutamine glutaminase activity"/>
    <property type="evidence" value="ECO:0007669"/>
    <property type="project" value="UniProtKB-UniRule"/>
</dbReference>
<name>A0A9D7JYG5_9PROT</name>
<evidence type="ECO:0000256" key="4">
    <source>
        <dbReference type="SAM" id="MobiDB-lite"/>
    </source>
</evidence>
<comment type="similarity">
    <text evidence="3">Belongs to the CheD family.</text>
</comment>